<dbReference type="Gene3D" id="4.10.240.10">
    <property type="entry name" value="Zn(2)-C6 fungal-type DNA-binding domain"/>
    <property type="match status" value="1"/>
</dbReference>
<keyword evidence="5" id="KW-0804">Transcription</keyword>
<evidence type="ECO:0000256" key="1">
    <source>
        <dbReference type="ARBA" id="ARBA00004123"/>
    </source>
</evidence>
<dbReference type="Pfam" id="PF04082">
    <property type="entry name" value="Fungal_trans"/>
    <property type="match status" value="1"/>
</dbReference>
<gene>
    <name evidence="8" type="ORF">BDV29DRAFT_201062</name>
</gene>
<evidence type="ECO:0000313" key="8">
    <source>
        <dbReference type="EMBL" id="KAB8075096.1"/>
    </source>
</evidence>
<accession>A0A5N5X2S1</accession>
<dbReference type="Pfam" id="PF00172">
    <property type="entry name" value="Zn_clus"/>
    <property type="match status" value="1"/>
</dbReference>
<comment type="subcellular location">
    <subcellularLocation>
        <location evidence="1">Nucleus</location>
    </subcellularLocation>
</comment>
<dbReference type="InterPro" id="IPR007219">
    <property type="entry name" value="XnlR_reg_dom"/>
</dbReference>
<evidence type="ECO:0000256" key="6">
    <source>
        <dbReference type="ARBA" id="ARBA00023242"/>
    </source>
</evidence>
<evidence type="ECO:0000256" key="4">
    <source>
        <dbReference type="ARBA" id="ARBA00023125"/>
    </source>
</evidence>
<keyword evidence="2" id="KW-0479">Metal-binding</keyword>
<dbReference type="SMART" id="SM00906">
    <property type="entry name" value="Fungal_trans"/>
    <property type="match status" value="1"/>
</dbReference>
<keyword evidence="9" id="KW-1185">Reference proteome</keyword>
<dbReference type="GO" id="GO:0006351">
    <property type="term" value="P:DNA-templated transcription"/>
    <property type="evidence" value="ECO:0007669"/>
    <property type="project" value="InterPro"/>
</dbReference>
<keyword evidence="6" id="KW-0539">Nucleus</keyword>
<dbReference type="EMBL" id="ML732199">
    <property type="protein sequence ID" value="KAB8075096.1"/>
    <property type="molecule type" value="Genomic_DNA"/>
</dbReference>
<dbReference type="OrthoDB" id="3037908at2759"/>
<evidence type="ECO:0000313" key="9">
    <source>
        <dbReference type="Proteomes" id="UP000326565"/>
    </source>
</evidence>
<dbReference type="GO" id="GO:0008270">
    <property type="term" value="F:zinc ion binding"/>
    <property type="evidence" value="ECO:0007669"/>
    <property type="project" value="InterPro"/>
</dbReference>
<dbReference type="PROSITE" id="PS50048">
    <property type="entry name" value="ZN2_CY6_FUNGAL_2"/>
    <property type="match status" value="1"/>
</dbReference>
<dbReference type="PANTHER" id="PTHR47338:SF3">
    <property type="entry name" value="C6 FINGER DOMAIN TRANSCRIPTION FACTOR DBAA-RELATED"/>
    <property type="match status" value="1"/>
</dbReference>
<reference evidence="8 9" key="1">
    <citation type="submission" date="2019-04" db="EMBL/GenBank/DDBJ databases">
        <title>Friends and foes A comparative genomics study of 23 Aspergillus species from section Flavi.</title>
        <authorList>
            <consortium name="DOE Joint Genome Institute"/>
            <person name="Kjaerbolling I."/>
            <person name="Vesth T."/>
            <person name="Frisvad J.C."/>
            <person name="Nybo J.L."/>
            <person name="Theobald S."/>
            <person name="Kildgaard S."/>
            <person name="Isbrandt T."/>
            <person name="Kuo A."/>
            <person name="Sato A."/>
            <person name="Lyhne E.K."/>
            <person name="Kogle M.E."/>
            <person name="Wiebenga A."/>
            <person name="Kun R.S."/>
            <person name="Lubbers R.J."/>
            <person name="Makela M.R."/>
            <person name="Barry K."/>
            <person name="Chovatia M."/>
            <person name="Clum A."/>
            <person name="Daum C."/>
            <person name="Haridas S."/>
            <person name="He G."/>
            <person name="LaButti K."/>
            <person name="Lipzen A."/>
            <person name="Mondo S."/>
            <person name="Riley R."/>
            <person name="Salamov A."/>
            <person name="Simmons B.A."/>
            <person name="Magnuson J.K."/>
            <person name="Henrissat B."/>
            <person name="Mortensen U.H."/>
            <person name="Larsen T.O."/>
            <person name="Devries R.P."/>
            <person name="Grigoriev I.V."/>
            <person name="Machida M."/>
            <person name="Baker S.E."/>
            <person name="Andersen M.R."/>
        </authorList>
    </citation>
    <scope>NUCLEOTIDE SEQUENCE [LARGE SCALE GENOMIC DNA]</scope>
    <source>
        <strain evidence="8 9">CBS 151.66</strain>
    </source>
</reference>
<dbReference type="PROSITE" id="PS00463">
    <property type="entry name" value="ZN2_CY6_FUNGAL_1"/>
    <property type="match status" value="1"/>
</dbReference>
<dbReference type="GO" id="GO:0000981">
    <property type="term" value="F:DNA-binding transcription factor activity, RNA polymerase II-specific"/>
    <property type="evidence" value="ECO:0007669"/>
    <property type="project" value="InterPro"/>
</dbReference>
<dbReference type="Proteomes" id="UP000326565">
    <property type="component" value="Unassembled WGS sequence"/>
</dbReference>
<dbReference type="InterPro" id="IPR050815">
    <property type="entry name" value="TF_fung"/>
</dbReference>
<evidence type="ECO:0000259" key="7">
    <source>
        <dbReference type="PROSITE" id="PS50048"/>
    </source>
</evidence>
<dbReference type="AlphaFoldDB" id="A0A5N5X2S1"/>
<dbReference type="CDD" id="cd12148">
    <property type="entry name" value="fungal_TF_MHR"/>
    <property type="match status" value="1"/>
</dbReference>
<proteinExistence type="predicted"/>
<dbReference type="PANTHER" id="PTHR47338">
    <property type="entry name" value="ZN(II)2CYS6 TRANSCRIPTION FACTOR (EUROFUNG)-RELATED"/>
    <property type="match status" value="1"/>
</dbReference>
<protein>
    <submittedName>
        <fullName evidence="8">Fungal-specific transcription factor domain-containing protein</fullName>
    </submittedName>
</protein>
<dbReference type="InterPro" id="IPR036864">
    <property type="entry name" value="Zn2-C6_fun-type_DNA-bd_sf"/>
</dbReference>
<feature type="domain" description="Zn(2)-C6 fungal-type" evidence="7">
    <location>
        <begin position="17"/>
        <end position="45"/>
    </location>
</feature>
<sequence>MATASPSTRGQQRAQAACDECRRRKIRCDGQQPQCGVCQQSGRVCGVTERGARGPRKGYIKALKSRVVHLEATLASRFDAQHKQPCVIENSGDGTLLSPPERVPGPTTIEYGQPWLPEVTTSVSESGIRIPGSPLPGLGFLPEWSLAPTLPLLYLDRVHPAIPILHQRRCRSWTKSTIKSPSQRCLQHAMWTLATLLSVRFQGLAEPLYRETKQILESLSSGSGEQNGCVTKLVQAWVLVAIFESMRAYHRQAWMSVGRAFRFLQGMGFHEIDSLDNNKRPPTGIADNFIETEEKRRVFWMAYLLNHLFSIRNDWPITLTEHVICTRLPSPAMEFQSDRYALGSFLSEVMAEPCLKVRSPFIECLILATICGRSLLRVQNYNISKVYGDMALEWVEQHRWLDSILATRLRALSQFHALPTAMNDPLISFASILGQATVIYLFKGLTQAVASPTEQVEPFTGSCEYQHRLFDAIDTLIRLAKPLTDLHSSKIHPLMPIPLFLSAESLYGCRFSHPRFLSCLRELVDIFRRLRNVNSHEQSYLDLLPHSCISNSTELLNHNAKARDG</sequence>
<evidence type="ECO:0000256" key="5">
    <source>
        <dbReference type="ARBA" id="ARBA00023163"/>
    </source>
</evidence>
<dbReference type="InterPro" id="IPR001138">
    <property type="entry name" value="Zn2Cys6_DnaBD"/>
</dbReference>
<dbReference type="GO" id="GO:0005634">
    <property type="term" value="C:nucleus"/>
    <property type="evidence" value="ECO:0007669"/>
    <property type="project" value="UniProtKB-SubCell"/>
</dbReference>
<organism evidence="8 9">
    <name type="scientific">Aspergillus leporis</name>
    <dbReference type="NCBI Taxonomy" id="41062"/>
    <lineage>
        <taxon>Eukaryota</taxon>
        <taxon>Fungi</taxon>
        <taxon>Dikarya</taxon>
        <taxon>Ascomycota</taxon>
        <taxon>Pezizomycotina</taxon>
        <taxon>Eurotiomycetes</taxon>
        <taxon>Eurotiomycetidae</taxon>
        <taxon>Eurotiales</taxon>
        <taxon>Aspergillaceae</taxon>
        <taxon>Aspergillus</taxon>
        <taxon>Aspergillus subgen. Circumdati</taxon>
    </lineage>
</organism>
<dbReference type="CDD" id="cd00067">
    <property type="entry name" value="GAL4"/>
    <property type="match status" value="1"/>
</dbReference>
<dbReference type="SUPFAM" id="SSF57701">
    <property type="entry name" value="Zn2/Cys6 DNA-binding domain"/>
    <property type="match status" value="1"/>
</dbReference>
<name>A0A5N5X2S1_9EURO</name>
<keyword evidence="3" id="KW-0805">Transcription regulation</keyword>
<dbReference type="GO" id="GO:0009893">
    <property type="term" value="P:positive regulation of metabolic process"/>
    <property type="evidence" value="ECO:0007669"/>
    <property type="project" value="UniProtKB-ARBA"/>
</dbReference>
<evidence type="ECO:0000256" key="3">
    <source>
        <dbReference type="ARBA" id="ARBA00023015"/>
    </source>
</evidence>
<dbReference type="SMART" id="SM00066">
    <property type="entry name" value="GAL4"/>
    <property type="match status" value="1"/>
</dbReference>
<evidence type="ECO:0000256" key="2">
    <source>
        <dbReference type="ARBA" id="ARBA00022723"/>
    </source>
</evidence>
<dbReference type="GO" id="GO:0003677">
    <property type="term" value="F:DNA binding"/>
    <property type="evidence" value="ECO:0007669"/>
    <property type="project" value="UniProtKB-KW"/>
</dbReference>
<keyword evidence="4" id="KW-0238">DNA-binding</keyword>